<gene>
    <name evidence="2" type="primary">P0455A11.22</name>
</gene>
<feature type="region of interest" description="Disordered" evidence="1">
    <location>
        <begin position="96"/>
        <end position="120"/>
    </location>
</feature>
<dbReference type="AlphaFoldDB" id="Q6Z9U0"/>
<proteinExistence type="predicted"/>
<sequence>MLQQLAGPGAAPSSSASYLNDIGGSSRWGSEKTAATVAFEWDSSGVVQHRQVTAVGDDDLSRIKAVHITVPGSVALTGGSLPSGCGDRGVPVDLILQSTRRKNKENEVKSINDSRSDKDR</sequence>
<feature type="region of interest" description="Disordered" evidence="1">
    <location>
        <begin position="1"/>
        <end position="23"/>
    </location>
</feature>
<feature type="compositionally biased region" description="Basic and acidic residues" evidence="1">
    <location>
        <begin position="104"/>
        <end position="120"/>
    </location>
</feature>
<accession>Q6Z9U0</accession>
<reference evidence="3" key="2">
    <citation type="journal article" date="2008" name="Nucleic Acids Res.">
        <title>The rice annotation project database (RAP-DB): 2008 update.</title>
        <authorList>
            <consortium name="The rice annotation project (RAP)"/>
        </authorList>
    </citation>
    <scope>GENOME REANNOTATION</scope>
    <source>
        <strain evidence="3">cv. Nipponbare</strain>
    </source>
</reference>
<evidence type="ECO:0000256" key="1">
    <source>
        <dbReference type="SAM" id="MobiDB-lite"/>
    </source>
</evidence>
<feature type="compositionally biased region" description="Low complexity" evidence="1">
    <location>
        <begin position="1"/>
        <end position="17"/>
    </location>
</feature>
<evidence type="ECO:0000313" key="2">
    <source>
        <dbReference type="EMBL" id="BAD17043.1"/>
    </source>
</evidence>
<name>Q6Z9U0_ORYSJ</name>
<reference evidence="3" key="1">
    <citation type="journal article" date="2005" name="Nature">
        <title>The map-based sequence of the rice genome.</title>
        <authorList>
            <consortium name="International rice genome sequencing project (IRGSP)"/>
            <person name="Matsumoto T."/>
            <person name="Wu J."/>
            <person name="Kanamori H."/>
            <person name="Katayose Y."/>
            <person name="Fujisawa M."/>
            <person name="Namiki N."/>
            <person name="Mizuno H."/>
            <person name="Yamamoto K."/>
            <person name="Antonio B.A."/>
            <person name="Baba T."/>
            <person name="Sakata K."/>
            <person name="Nagamura Y."/>
            <person name="Aoki H."/>
            <person name="Arikawa K."/>
            <person name="Arita K."/>
            <person name="Bito T."/>
            <person name="Chiden Y."/>
            <person name="Fujitsuka N."/>
            <person name="Fukunaka R."/>
            <person name="Hamada M."/>
            <person name="Harada C."/>
            <person name="Hayashi A."/>
            <person name="Hijishita S."/>
            <person name="Honda M."/>
            <person name="Hosokawa S."/>
            <person name="Ichikawa Y."/>
            <person name="Idonuma A."/>
            <person name="Iijima M."/>
            <person name="Ikeda M."/>
            <person name="Ikeno M."/>
            <person name="Ito K."/>
            <person name="Ito S."/>
            <person name="Ito T."/>
            <person name="Ito Y."/>
            <person name="Ito Y."/>
            <person name="Iwabuchi A."/>
            <person name="Kamiya K."/>
            <person name="Karasawa W."/>
            <person name="Kurita K."/>
            <person name="Katagiri S."/>
            <person name="Kikuta A."/>
            <person name="Kobayashi H."/>
            <person name="Kobayashi N."/>
            <person name="Machita K."/>
            <person name="Maehara T."/>
            <person name="Masukawa M."/>
            <person name="Mizubayashi T."/>
            <person name="Mukai Y."/>
            <person name="Nagasaki H."/>
            <person name="Nagata Y."/>
            <person name="Naito S."/>
            <person name="Nakashima M."/>
            <person name="Nakama Y."/>
            <person name="Nakamichi Y."/>
            <person name="Nakamura M."/>
            <person name="Meguro A."/>
            <person name="Negishi M."/>
            <person name="Ohta I."/>
            <person name="Ohta T."/>
            <person name="Okamoto M."/>
            <person name="Ono N."/>
            <person name="Saji S."/>
            <person name="Sakaguchi M."/>
            <person name="Sakai K."/>
            <person name="Shibata M."/>
            <person name="Shimokawa T."/>
            <person name="Song J."/>
            <person name="Takazaki Y."/>
            <person name="Terasawa K."/>
            <person name="Tsugane M."/>
            <person name="Tsuji K."/>
            <person name="Ueda S."/>
            <person name="Waki K."/>
            <person name="Yamagata H."/>
            <person name="Yamamoto M."/>
            <person name="Yamamoto S."/>
            <person name="Yamane H."/>
            <person name="Yoshiki S."/>
            <person name="Yoshihara R."/>
            <person name="Yukawa K."/>
            <person name="Zhong H."/>
            <person name="Yano M."/>
            <person name="Yuan Q."/>
            <person name="Ouyang S."/>
            <person name="Liu J."/>
            <person name="Jones K.M."/>
            <person name="Gansberger K."/>
            <person name="Moffat K."/>
            <person name="Hill J."/>
            <person name="Bera J."/>
            <person name="Fadrosh D."/>
            <person name="Jin S."/>
            <person name="Johri S."/>
            <person name="Kim M."/>
            <person name="Overton L."/>
            <person name="Reardon M."/>
            <person name="Tsitrin T."/>
            <person name="Vuong H."/>
            <person name="Weaver B."/>
            <person name="Ciecko A."/>
            <person name="Tallon L."/>
            <person name="Jackson J."/>
            <person name="Pai G."/>
            <person name="Aken S.V."/>
            <person name="Utterback T."/>
            <person name="Reidmuller S."/>
            <person name="Feldblyum T."/>
            <person name="Hsiao J."/>
            <person name="Zismann V."/>
            <person name="Iobst S."/>
            <person name="de Vazeille A.R."/>
            <person name="Buell C.R."/>
            <person name="Ying K."/>
            <person name="Li Y."/>
            <person name="Lu T."/>
            <person name="Huang Y."/>
            <person name="Zhao Q."/>
            <person name="Feng Q."/>
            <person name="Zhang L."/>
            <person name="Zhu J."/>
            <person name="Weng Q."/>
            <person name="Mu J."/>
            <person name="Lu Y."/>
            <person name="Fan D."/>
            <person name="Liu Y."/>
            <person name="Guan J."/>
            <person name="Zhang Y."/>
            <person name="Yu S."/>
            <person name="Liu X."/>
            <person name="Zhang Y."/>
            <person name="Hong G."/>
            <person name="Han B."/>
            <person name="Choisne N."/>
            <person name="Demange N."/>
            <person name="Orjeda G."/>
            <person name="Samain S."/>
            <person name="Cattolico L."/>
            <person name="Pelletier E."/>
            <person name="Couloux A."/>
            <person name="Segurens B."/>
            <person name="Wincker P."/>
            <person name="D'Hont A."/>
            <person name="Scarpelli C."/>
            <person name="Weissenbach J."/>
            <person name="Salanoubat M."/>
            <person name="Quetier F."/>
            <person name="Yu Y."/>
            <person name="Kim H.R."/>
            <person name="Rambo T."/>
            <person name="Currie J."/>
            <person name="Collura K."/>
            <person name="Luo M."/>
            <person name="Yang T."/>
            <person name="Ammiraju J.S.S."/>
            <person name="Engler F."/>
            <person name="Soderlund C."/>
            <person name="Wing R.A."/>
            <person name="Palmer L.E."/>
            <person name="de la Bastide M."/>
            <person name="Spiegel L."/>
            <person name="Nascimento L."/>
            <person name="Zutavern T."/>
            <person name="O'Shaughnessy A."/>
            <person name="Dike S."/>
            <person name="Dedhia N."/>
            <person name="Preston R."/>
            <person name="Balija V."/>
            <person name="McCombie W.R."/>
            <person name="Chow T."/>
            <person name="Chen H."/>
            <person name="Chung M."/>
            <person name="Chen C."/>
            <person name="Shaw J."/>
            <person name="Wu H."/>
            <person name="Hsiao K."/>
            <person name="Chao Y."/>
            <person name="Chu M."/>
            <person name="Cheng C."/>
            <person name="Hour A."/>
            <person name="Lee P."/>
            <person name="Lin S."/>
            <person name="Lin Y."/>
            <person name="Liou J."/>
            <person name="Liu S."/>
            <person name="Hsing Y."/>
            <person name="Raghuvanshi S."/>
            <person name="Mohanty A."/>
            <person name="Bharti A.K."/>
            <person name="Gaur A."/>
            <person name="Gupta V."/>
            <person name="Kumar D."/>
            <person name="Ravi V."/>
            <person name="Vij S."/>
            <person name="Kapur A."/>
            <person name="Khurana P."/>
            <person name="Khurana P."/>
            <person name="Khurana J.P."/>
            <person name="Tyagi A.K."/>
            <person name="Gaikwad K."/>
            <person name="Singh A."/>
            <person name="Dalal V."/>
            <person name="Srivastava S."/>
            <person name="Dixit A."/>
            <person name="Pal A.K."/>
            <person name="Ghazi I.A."/>
            <person name="Yadav M."/>
            <person name="Pandit A."/>
            <person name="Bhargava A."/>
            <person name="Sureshbabu K."/>
            <person name="Batra K."/>
            <person name="Sharma T.R."/>
            <person name="Mohapatra T."/>
            <person name="Singh N.K."/>
            <person name="Messing J."/>
            <person name="Nelson A.B."/>
            <person name="Fuks G."/>
            <person name="Kavchok S."/>
            <person name="Keizer G."/>
            <person name="Linton E."/>
            <person name="Llaca V."/>
            <person name="Song R."/>
            <person name="Tanyolac B."/>
            <person name="Young S."/>
            <person name="Ho-Il K."/>
            <person name="Hahn J.H."/>
            <person name="Sangsakoo G."/>
            <person name="Vanavichit A."/>
            <person name="de Mattos Luiz.A.T."/>
            <person name="Zimmer P.D."/>
            <person name="Malone G."/>
            <person name="Dellagostin O."/>
            <person name="de Oliveira A.C."/>
            <person name="Bevan M."/>
            <person name="Bancroft I."/>
            <person name="Minx P."/>
            <person name="Cordum H."/>
            <person name="Wilson R."/>
            <person name="Cheng Z."/>
            <person name="Jin W."/>
            <person name="Jiang J."/>
            <person name="Leong S.A."/>
            <person name="Iwama H."/>
            <person name="Gojobori T."/>
            <person name="Itoh T."/>
            <person name="Niimura Y."/>
            <person name="Fujii Y."/>
            <person name="Habara T."/>
            <person name="Sakai H."/>
            <person name="Sato Y."/>
            <person name="Wilson G."/>
            <person name="Kumar K."/>
            <person name="McCouch S."/>
            <person name="Juretic N."/>
            <person name="Hoen D."/>
            <person name="Wright S."/>
            <person name="Bruskiewich R."/>
            <person name="Bureau T."/>
            <person name="Miyao A."/>
            <person name="Hirochika H."/>
            <person name="Nishikawa T."/>
            <person name="Kadowaki K."/>
            <person name="Sugiura M."/>
            <person name="Burr B."/>
            <person name="Sasaki T."/>
        </authorList>
    </citation>
    <scope>NUCLEOTIDE SEQUENCE [LARGE SCALE GENOMIC DNA]</scope>
    <source>
        <strain evidence="3">cv. Nipponbare</strain>
    </source>
</reference>
<organism evidence="2 3">
    <name type="scientific">Oryza sativa subsp. japonica</name>
    <name type="common">Rice</name>
    <dbReference type="NCBI Taxonomy" id="39947"/>
    <lineage>
        <taxon>Eukaryota</taxon>
        <taxon>Viridiplantae</taxon>
        <taxon>Streptophyta</taxon>
        <taxon>Embryophyta</taxon>
        <taxon>Tracheophyta</taxon>
        <taxon>Spermatophyta</taxon>
        <taxon>Magnoliopsida</taxon>
        <taxon>Liliopsida</taxon>
        <taxon>Poales</taxon>
        <taxon>Poaceae</taxon>
        <taxon>BOP clade</taxon>
        <taxon>Oryzoideae</taxon>
        <taxon>Oryzeae</taxon>
        <taxon>Oryzinae</taxon>
        <taxon>Oryza</taxon>
        <taxon>Oryza sativa</taxon>
    </lineage>
</organism>
<dbReference type="EMBL" id="AP004692">
    <property type="protein sequence ID" value="BAD17043.1"/>
    <property type="molecule type" value="Genomic_DNA"/>
</dbReference>
<dbReference type="Proteomes" id="UP000000763">
    <property type="component" value="Chromosome 8"/>
</dbReference>
<protein>
    <submittedName>
        <fullName evidence="2">Uncharacterized protein</fullName>
    </submittedName>
</protein>
<evidence type="ECO:0000313" key="3">
    <source>
        <dbReference type="Proteomes" id="UP000000763"/>
    </source>
</evidence>